<keyword evidence="1" id="KW-0812">Transmembrane</keyword>
<organism evidence="2 3">
    <name type="scientific">Zobellia amurskyensis</name>
    <dbReference type="NCBI Taxonomy" id="248905"/>
    <lineage>
        <taxon>Bacteria</taxon>
        <taxon>Pseudomonadati</taxon>
        <taxon>Bacteroidota</taxon>
        <taxon>Flavobacteriia</taxon>
        <taxon>Flavobacteriales</taxon>
        <taxon>Flavobacteriaceae</taxon>
        <taxon>Zobellia</taxon>
    </lineage>
</organism>
<evidence type="ECO:0000313" key="3">
    <source>
        <dbReference type="Proteomes" id="UP000540519"/>
    </source>
</evidence>
<keyword evidence="1" id="KW-0472">Membrane</keyword>
<evidence type="ECO:0000313" key="2">
    <source>
        <dbReference type="EMBL" id="MUH35565.1"/>
    </source>
</evidence>
<evidence type="ECO:0000256" key="1">
    <source>
        <dbReference type="SAM" id="Phobius"/>
    </source>
</evidence>
<protein>
    <submittedName>
        <fullName evidence="2">Uncharacterized protein</fullName>
    </submittedName>
</protein>
<sequence>MKNTVQDEKIKNEETEFVKESHDPKQEYIFQKSGITKKGFFIIIAFLVVLVVALVASGVVF</sequence>
<comment type="caution">
    <text evidence="2">The sequence shown here is derived from an EMBL/GenBank/DDBJ whole genome shotgun (WGS) entry which is preliminary data.</text>
</comment>
<reference evidence="2 3" key="1">
    <citation type="journal article" date="2019" name="Mar. Drugs">
        <title>Comparative Genomics and CAZyme Genome Repertoires of Marine Zobellia amurskyensis KMM 3526(T) and Zobellia laminariae KMM 3676(T).</title>
        <authorList>
            <person name="Chernysheva N."/>
            <person name="Bystritskaya E."/>
            <person name="Stenkova A."/>
            <person name="Golovkin I."/>
            <person name="Nedashkovskaya O."/>
            <person name="Isaeva M."/>
        </authorList>
    </citation>
    <scope>NUCLEOTIDE SEQUENCE [LARGE SCALE GENOMIC DNA]</scope>
    <source>
        <strain evidence="2 3">KMM 3526</strain>
    </source>
</reference>
<keyword evidence="1" id="KW-1133">Transmembrane helix</keyword>
<dbReference type="Proteomes" id="UP000540519">
    <property type="component" value="Unassembled WGS sequence"/>
</dbReference>
<dbReference type="AlphaFoldDB" id="A0A7X2ZSH4"/>
<keyword evidence="3" id="KW-1185">Reference proteome</keyword>
<gene>
    <name evidence="2" type="ORF">D9O36_06920</name>
</gene>
<dbReference type="RefSeq" id="WP_155599361.1">
    <property type="nucleotide sequence ID" value="NZ_RCNR01000009.1"/>
</dbReference>
<name>A0A7X2ZSH4_9FLAO</name>
<dbReference type="EMBL" id="RCNR01000009">
    <property type="protein sequence ID" value="MUH35565.1"/>
    <property type="molecule type" value="Genomic_DNA"/>
</dbReference>
<proteinExistence type="predicted"/>
<accession>A0A7X2ZSH4</accession>
<dbReference type="OrthoDB" id="1454721at2"/>
<feature type="transmembrane region" description="Helical" evidence="1">
    <location>
        <begin position="40"/>
        <end position="60"/>
    </location>
</feature>